<dbReference type="EMBL" id="ML977169">
    <property type="protein sequence ID" value="KAF1984265.1"/>
    <property type="molecule type" value="Genomic_DNA"/>
</dbReference>
<evidence type="ECO:0000313" key="2">
    <source>
        <dbReference type="EMBL" id="KAF1984265.1"/>
    </source>
</evidence>
<feature type="compositionally biased region" description="Polar residues" evidence="1">
    <location>
        <begin position="129"/>
        <end position="142"/>
    </location>
</feature>
<proteinExistence type="predicted"/>
<feature type="region of interest" description="Disordered" evidence="1">
    <location>
        <begin position="96"/>
        <end position="142"/>
    </location>
</feature>
<evidence type="ECO:0000313" key="3">
    <source>
        <dbReference type="Proteomes" id="UP000800041"/>
    </source>
</evidence>
<feature type="compositionally biased region" description="Polar residues" evidence="1">
    <location>
        <begin position="107"/>
        <end position="116"/>
    </location>
</feature>
<dbReference type="Proteomes" id="UP000800041">
    <property type="component" value="Unassembled WGS sequence"/>
</dbReference>
<organism evidence="2 3">
    <name type="scientific">Aulographum hederae CBS 113979</name>
    <dbReference type="NCBI Taxonomy" id="1176131"/>
    <lineage>
        <taxon>Eukaryota</taxon>
        <taxon>Fungi</taxon>
        <taxon>Dikarya</taxon>
        <taxon>Ascomycota</taxon>
        <taxon>Pezizomycotina</taxon>
        <taxon>Dothideomycetes</taxon>
        <taxon>Pleosporomycetidae</taxon>
        <taxon>Aulographales</taxon>
        <taxon>Aulographaceae</taxon>
    </lineage>
</organism>
<reference evidence="2" key="1">
    <citation type="journal article" date="2020" name="Stud. Mycol.">
        <title>101 Dothideomycetes genomes: a test case for predicting lifestyles and emergence of pathogens.</title>
        <authorList>
            <person name="Haridas S."/>
            <person name="Albert R."/>
            <person name="Binder M."/>
            <person name="Bloem J."/>
            <person name="Labutti K."/>
            <person name="Salamov A."/>
            <person name="Andreopoulos B."/>
            <person name="Baker S."/>
            <person name="Barry K."/>
            <person name="Bills G."/>
            <person name="Bluhm B."/>
            <person name="Cannon C."/>
            <person name="Castanera R."/>
            <person name="Culley D."/>
            <person name="Daum C."/>
            <person name="Ezra D."/>
            <person name="Gonzalez J."/>
            <person name="Henrissat B."/>
            <person name="Kuo A."/>
            <person name="Liang C."/>
            <person name="Lipzen A."/>
            <person name="Lutzoni F."/>
            <person name="Magnuson J."/>
            <person name="Mondo S."/>
            <person name="Nolan M."/>
            <person name="Ohm R."/>
            <person name="Pangilinan J."/>
            <person name="Park H.-J."/>
            <person name="Ramirez L."/>
            <person name="Alfaro M."/>
            <person name="Sun H."/>
            <person name="Tritt A."/>
            <person name="Yoshinaga Y."/>
            <person name="Zwiers L.-H."/>
            <person name="Turgeon B."/>
            <person name="Goodwin S."/>
            <person name="Spatafora J."/>
            <person name="Crous P."/>
            <person name="Grigoriev I."/>
        </authorList>
    </citation>
    <scope>NUCLEOTIDE SEQUENCE</scope>
    <source>
        <strain evidence="2">CBS 113979</strain>
    </source>
</reference>
<gene>
    <name evidence="2" type="ORF">K402DRAFT_147395</name>
</gene>
<name>A0A6G1GTL3_9PEZI</name>
<protein>
    <submittedName>
        <fullName evidence="2">Uncharacterized protein</fullName>
    </submittedName>
</protein>
<sequence length="300" mass="33486">MPTTKMTGIRRFLRPRYRRVDNGQQVLPSQETVLEFFRMTDKIIPNPFDTILAFNLARSNNPAPTPAVENLAAEDPFSDKNEEDYIDISCETIDEDDDTEPLLGLDPQSSTSTTAKPSERPDTQGLGGTQHNSAEKASTTPSGLLLPKGILLQNLPTDQNNLRKYIKASPSSFSSISVVSPGVHESIKEGVNSLGIECTHITYIGPFDETPEYWLIVLSTGHASTYIKGDAKTGTQDHWIKNRDDPSLWYDLDMVLVKVDEGKKLFKRPGGWILLDEFYRDVLAAGVLWWRVPFNGGIWS</sequence>
<accession>A0A6G1GTL3</accession>
<evidence type="ECO:0000256" key="1">
    <source>
        <dbReference type="SAM" id="MobiDB-lite"/>
    </source>
</evidence>
<keyword evidence="3" id="KW-1185">Reference proteome</keyword>
<dbReference type="AlphaFoldDB" id="A0A6G1GTL3"/>